<keyword evidence="2" id="KW-1185">Reference proteome</keyword>
<name>A0A4Y2D8L8_ARAVE</name>
<accession>A0A4Y2D8L8</accession>
<sequence length="139" mass="15646">MTEKVAIVPNYSIGDYGVMFSLPTSTVPTRKRVQYLSCQPQTAGQLHLVVIKETFARVISSRGKRQECRGINICQKAHWVGFEEIRCAFSCHTCIAPVVRKLKNLPTVGVDHWEYRSLVLGRPGRRLSSGVKGRRSFTP</sequence>
<comment type="caution">
    <text evidence="1">The sequence shown here is derived from an EMBL/GenBank/DDBJ whole genome shotgun (WGS) entry which is preliminary data.</text>
</comment>
<evidence type="ECO:0000313" key="2">
    <source>
        <dbReference type="Proteomes" id="UP000499080"/>
    </source>
</evidence>
<dbReference type="EMBL" id="BGPR01000323">
    <property type="protein sequence ID" value="GBM13113.1"/>
    <property type="molecule type" value="Genomic_DNA"/>
</dbReference>
<reference evidence="1 2" key="1">
    <citation type="journal article" date="2019" name="Sci. Rep.">
        <title>Orb-weaving spider Araneus ventricosus genome elucidates the spidroin gene catalogue.</title>
        <authorList>
            <person name="Kono N."/>
            <person name="Nakamura H."/>
            <person name="Ohtoshi R."/>
            <person name="Moran D.A.P."/>
            <person name="Shinohara A."/>
            <person name="Yoshida Y."/>
            <person name="Fujiwara M."/>
            <person name="Mori M."/>
            <person name="Tomita M."/>
            <person name="Arakawa K."/>
        </authorList>
    </citation>
    <scope>NUCLEOTIDE SEQUENCE [LARGE SCALE GENOMIC DNA]</scope>
</reference>
<proteinExistence type="predicted"/>
<dbReference type="Proteomes" id="UP000499080">
    <property type="component" value="Unassembled WGS sequence"/>
</dbReference>
<gene>
    <name evidence="1" type="ORF">AVEN_64331_1</name>
</gene>
<evidence type="ECO:0000313" key="1">
    <source>
        <dbReference type="EMBL" id="GBM13113.1"/>
    </source>
</evidence>
<protein>
    <submittedName>
        <fullName evidence="1">Uncharacterized protein</fullName>
    </submittedName>
</protein>
<organism evidence="1 2">
    <name type="scientific">Araneus ventricosus</name>
    <name type="common">Orbweaver spider</name>
    <name type="synonym">Epeira ventricosa</name>
    <dbReference type="NCBI Taxonomy" id="182803"/>
    <lineage>
        <taxon>Eukaryota</taxon>
        <taxon>Metazoa</taxon>
        <taxon>Ecdysozoa</taxon>
        <taxon>Arthropoda</taxon>
        <taxon>Chelicerata</taxon>
        <taxon>Arachnida</taxon>
        <taxon>Araneae</taxon>
        <taxon>Araneomorphae</taxon>
        <taxon>Entelegynae</taxon>
        <taxon>Araneoidea</taxon>
        <taxon>Araneidae</taxon>
        <taxon>Araneus</taxon>
    </lineage>
</organism>
<dbReference type="AlphaFoldDB" id="A0A4Y2D8L8"/>